<name>A0A9D2R695_9FIRM</name>
<dbReference type="GO" id="GO:0005524">
    <property type="term" value="F:ATP binding"/>
    <property type="evidence" value="ECO:0007669"/>
    <property type="project" value="UniProtKB-UniRule"/>
</dbReference>
<dbReference type="InterPro" id="IPR011761">
    <property type="entry name" value="ATP-grasp"/>
</dbReference>
<accession>A0A9D2R695</accession>
<protein>
    <submittedName>
        <fullName evidence="6">ATP-grasp domain-containing protein</fullName>
    </submittedName>
</protein>
<dbReference type="InterPro" id="IPR016185">
    <property type="entry name" value="PreATP-grasp_dom_sf"/>
</dbReference>
<feature type="domain" description="ATP-grasp" evidence="5">
    <location>
        <begin position="110"/>
        <end position="306"/>
    </location>
</feature>
<comment type="caution">
    <text evidence="6">The sequence shown here is derived from an EMBL/GenBank/DDBJ whole genome shotgun (WGS) entry which is preliminary data.</text>
</comment>
<evidence type="ECO:0000256" key="3">
    <source>
        <dbReference type="ARBA" id="ARBA00022840"/>
    </source>
</evidence>
<dbReference type="Proteomes" id="UP000823850">
    <property type="component" value="Unassembled WGS sequence"/>
</dbReference>
<dbReference type="PROSITE" id="PS50975">
    <property type="entry name" value="ATP_GRASP"/>
    <property type="match status" value="1"/>
</dbReference>
<gene>
    <name evidence="6" type="ORF">H9913_04790</name>
</gene>
<evidence type="ECO:0000313" key="7">
    <source>
        <dbReference type="Proteomes" id="UP000823850"/>
    </source>
</evidence>
<dbReference type="EMBL" id="DWUX01000087">
    <property type="protein sequence ID" value="HJD39324.1"/>
    <property type="molecule type" value="Genomic_DNA"/>
</dbReference>
<dbReference type="Pfam" id="PF13535">
    <property type="entry name" value="ATP-grasp_4"/>
    <property type="match status" value="1"/>
</dbReference>
<sequence length="405" mass="45835">MQINKRLMIIAGGTWQVPLVKRAKELGCFVVNSNLYEDSPGFKYADVTAVADVRDKEKNLQIAMQNHIDGVVTDQSDIAVPTVAYVADQLKLPSIGQLYAKLFTDKFEMRKFCRDHGFLYPEYKKCECAEEILEFLEKLGKKIIIKPIDSQSSRGVHTITMADKDKIGEYFNDARQYSDDKKSVIAERYIEGTEFTVDGIKTPNGHVTVCISQKKHFDYNKSIASELFFSNINEKYDYEKLGHTNNRLIDATGLPYGLTHAEYKFENGEYILIEMAARGGGTKIASHIVPLMSGVDNYKYLICHALGIDAGDKIQIDPSYKNRCAVLKFLDFEVTGRPVKEIHGLDEVKQIPQVIDIGLDFQLGDIICRAEDDRSRAGYYIAYGESEKELRDLMKKVETTIKVIS</sequence>
<dbReference type="PANTHER" id="PTHR43585:SF2">
    <property type="entry name" value="ATP-GRASP ENZYME FSQD"/>
    <property type="match status" value="1"/>
</dbReference>
<dbReference type="GO" id="GO:0016874">
    <property type="term" value="F:ligase activity"/>
    <property type="evidence" value="ECO:0007669"/>
    <property type="project" value="UniProtKB-KW"/>
</dbReference>
<proteinExistence type="predicted"/>
<dbReference type="InterPro" id="IPR040570">
    <property type="entry name" value="LAL_C2"/>
</dbReference>
<dbReference type="Pfam" id="PF18603">
    <property type="entry name" value="LAL_C2"/>
    <property type="match status" value="1"/>
</dbReference>
<dbReference type="PANTHER" id="PTHR43585">
    <property type="entry name" value="FUMIPYRROLE BIOSYNTHESIS PROTEIN C"/>
    <property type="match status" value="1"/>
</dbReference>
<evidence type="ECO:0000313" key="6">
    <source>
        <dbReference type="EMBL" id="HJD39324.1"/>
    </source>
</evidence>
<dbReference type="Gene3D" id="3.40.50.20">
    <property type="match status" value="1"/>
</dbReference>
<dbReference type="GO" id="GO:0046872">
    <property type="term" value="F:metal ion binding"/>
    <property type="evidence" value="ECO:0007669"/>
    <property type="project" value="InterPro"/>
</dbReference>
<keyword evidence="3 4" id="KW-0067">ATP-binding</keyword>
<organism evidence="6 7">
    <name type="scientific">Candidatus Blautia stercoripullorum</name>
    <dbReference type="NCBI Taxonomy" id="2838502"/>
    <lineage>
        <taxon>Bacteria</taxon>
        <taxon>Bacillati</taxon>
        <taxon>Bacillota</taxon>
        <taxon>Clostridia</taxon>
        <taxon>Lachnospirales</taxon>
        <taxon>Lachnospiraceae</taxon>
        <taxon>Blautia</taxon>
    </lineage>
</organism>
<evidence type="ECO:0000256" key="4">
    <source>
        <dbReference type="PROSITE-ProRule" id="PRU00409"/>
    </source>
</evidence>
<reference evidence="6" key="2">
    <citation type="submission" date="2021-04" db="EMBL/GenBank/DDBJ databases">
        <authorList>
            <person name="Gilroy R."/>
        </authorList>
    </citation>
    <scope>NUCLEOTIDE SEQUENCE</scope>
    <source>
        <strain evidence="6">ChiW19-6364</strain>
    </source>
</reference>
<dbReference type="SUPFAM" id="SSF56059">
    <property type="entry name" value="Glutathione synthetase ATP-binding domain-like"/>
    <property type="match status" value="1"/>
</dbReference>
<reference evidence="6" key="1">
    <citation type="journal article" date="2021" name="PeerJ">
        <title>Extensive microbial diversity within the chicken gut microbiome revealed by metagenomics and culture.</title>
        <authorList>
            <person name="Gilroy R."/>
            <person name="Ravi A."/>
            <person name="Getino M."/>
            <person name="Pursley I."/>
            <person name="Horton D.L."/>
            <person name="Alikhan N.F."/>
            <person name="Baker D."/>
            <person name="Gharbi K."/>
            <person name="Hall N."/>
            <person name="Watson M."/>
            <person name="Adriaenssens E.M."/>
            <person name="Foster-Nyarko E."/>
            <person name="Jarju S."/>
            <person name="Secka A."/>
            <person name="Antonio M."/>
            <person name="Oren A."/>
            <person name="Chaudhuri R.R."/>
            <person name="La Ragione R."/>
            <person name="Hildebrand F."/>
            <person name="Pallen M.J."/>
        </authorList>
    </citation>
    <scope>NUCLEOTIDE SEQUENCE</scope>
    <source>
        <strain evidence="6">ChiW19-6364</strain>
    </source>
</reference>
<dbReference type="InterPro" id="IPR013815">
    <property type="entry name" value="ATP_grasp_subdomain_1"/>
</dbReference>
<dbReference type="Gene3D" id="3.30.470.20">
    <property type="entry name" value="ATP-grasp fold, B domain"/>
    <property type="match status" value="1"/>
</dbReference>
<keyword evidence="2 4" id="KW-0547">Nucleotide-binding</keyword>
<dbReference type="Gene3D" id="3.30.1490.20">
    <property type="entry name" value="ATP-grasp fold, A domain"/>
    <property type="match status" value="1"/>
</dbReference>
<keyword evidence="1" id="KW-0436">Ligase</keyword>
<evidence type="ECO:0000256" key="2">
    <source>
        <dbReference type="ARBA" id="ARBA00022741"/>
    </source>
</evidence>
<dbReference type="AlphaFoldDB" id="A0A9D2R695"/>
<evidence type="ECO:0000259" key="5">
    <source>
        <dbReference type="PROSITE" id="PS50975"/>
    </source>
</evidence>
<dbReference type="SUPFAM" id="SSF52440">
    <property type="entry name" value="PreATP-grasp domain"/>
    <property type="match status" value="1"/>
</dbReference>
<evidence type="ECO:0000256" key="1">
    <source>
        <dbReference type="ARBA" id="ARBA00022598"/>
    </source>
</evidence>
<dbReference type="InterPro" id="IPR052032">
    <property type="entry name" value="ATP-dep_AA_Ligase"/>
</dbReference>